<keyword evidence="2" id="KW-1133">Transmembrane helix</keyword>
<dbReference type="AlphaFoldDB" id="A0A918C8Q8"/>
<comment type="caution">
    <text evidence="3">The sequence shown here is derived from an EMBL/GenBank/DDBJ whole genome shotgun (WGS) entry which is preliminary data.</text>
</comment>
<accession>A0A918C8Q8</accession>
<feature type="transmembrane region" description="Helical" evidence="2">
    <location>
        <begin position="64"/>
        <end position="83"/>
    </location>
</feature>
<keyword evidence="2" id="KW-0472">Membrane</keyword>
<evidence type="ECO:0000256" key="1">
    <source>
        <dbReference type="SAM" id="MobiDB-lite"/>
    </source>
</evidence>
<dbReference type="RefSeq" id="WP_189083373.1">
    <property type="nucleotide sequence ID" value="NZ_BMRJ01000001.1"/>
</dbReference>
<dbReference type="Proteomes" id="UP000610303">
    <property type="component" value="Unassembled WGS sequence"/>
</dbReference>
<dbReference type="EMBL" id="BMRJ01000001">
    <property type="protein sequence ID" value="GGR12436.1"/>
    <property type="molecule type" value="Genomic_DNA"/>
</dbReference>
<evidence type="ECO:0000256" key="2">
    <source>
        <dbReference type="SAM" id="Phobius"/>
    </source>
</evidence>
<feature type="transmembrane region" description="Helical" evidence="2">
    <location>
        <begin position="146"/>
        <end position="168"/>
    </location>
</feature>
<evidence type="ECO:0000313" key="4">
    <source>
        <dbReference type="Proteomes" id="UP000610303"/>
    </source>
</evidence>
<organism evidence="3 4">
    <name type="scientific">Agromyces mediolanus</name>
    <name type="common">Corynebacterium mediolanum</name>
    <dbReference type="NCBI Taxonomy" id="41986"/>
    <lineage>
        <taxon>Bacteria</taxon>
        <taxon>Bacillati</taxon>
        <taxon>Actinomycetota</taxon>
        <taxon>Actinomycetes</taxon>
        <taxon>Micrococcales</taxon>
        <taxon>Microbacteriaceae</taxon>
        <taxon>Agromyces</taxon>
    </lineage>
</organism>
<proteinExistence type="predicted"/>
<feature type="region of interest" description="Disordered" evidence="1">
    <location>
        <begin position="114"/>
        <end position="141"/>
    </location>
</feature>
<evidence type="ECO:0000313" key="3">
    <source>
        <dbReference type="EMBL" id="GGR12436.1"/>
    </source>
</evidence>
<gene>
    <name evidence="3" type="ORF">GCM10010196_01100</name>
</gene>
<feature type="transmembrane region" description="Helical" evidence="2">
    <location>
        <begin position="89"/>
        <end position="109"/>
    </location>
</feature>
<reference evidence="3" key="2">
    <citation type="submission" date="2020-09" db="EMBL/GenBank/DDBJ databases">
        <authorList>
            <person name="Sun Q."/>
            <person name="Ohkuma M."/>
        </authorList>
    </citation>
    <scope>NUCLEOTIDE SEQUENCE</scope>
    <source>
        <strain evidence="3">JCM 3346</strain>
    </source>
</reference>
<feature type="transmembrane region" description="Helical" evidence="2">
    <location>
        <begin position="35"/>
        <end position="52"/>
    </location>
</feature>
<feature type="compositionally biased region" description="Low complexity" evidence="1">
    <location>
        <begin position="127"/>
        <end position="141"/>
    </location>
</feature>
<keyword evidence="4" id="KW-1185">Reference proteome</keyword>
<protein>
    <submittedName>
        <fullName evidence="3">Uncharacterized protein</fullName>
    </submittedName>
</protein>
<sequence length="185" mass="17310">MLPAALRSWPALAALGAGLVLAALAAGATGPLAVGVLAAAGLAALAWAFAALRAGGPVLPRTTLAVGLTVVVGLALVVGAGAAPQLGLAGLPTIAAAGFALVVAVGAAARLRGAHAPGQGPDETRDAAPASASPAAPAATRTRHPVAATLGLVAGAALVAALATPALAGTEPGELAVPHGELHQH</sequence>
<reference evidence="3" key="1">
    <citation type="journal article" date="2014" name="Int. J. Syst. Evol. Microbiol.">
        <title>Complete genome sequence of Corynebacterium casei LMG S-19264T (=DSM 44701T), isolated from a smear-ripened cheese.</title>
        <authorList>
            <consortium name="US DOE Joint Genome Institute (JGI-PGF)"/>
            <person name="Walter F."/>
            <person name="Albersmeier A."/>
            <person name="Kalinowski J."/>
            <person name="Ruckert C."/>
        </authorList>
    </citation>
    <scope>NUCLEOTIDE SEQUENCE</scope>
    <source>
        <strain evidence="3">JCM 3346</strain>
    </source>
</reference>
<keyword evidence="2" id="KW-0812">Transmembrane</keyword>
<name>A0A918C8Q8_AGRME</name>